<proteinExistence type="predicted"/>
<evidence type="ECO:0000259" key="3">
    <source>
        <dbReference type="Pfam" id="PF00294"/>
    </source>
</evidence>
<dbReference type="GO" id="GO:0006796">
    <property type="term" value="P:phosphate-containing compound metabolic process"/>
    <property type="evidence" value="ECO:0007669"/>
    <property type="project" value="UniProtKB-ARBA"/>
</dbReference>
<keyword evidence="5" id="KW-1185">Reference proteome</keyword>
<evidence type="ECO:0000256" key="2">
    <source>
        <dbReference type="ARBA" id="ARBA00022777"/>
    </source>
</evidence>
<dbReference type="AlphaFoldDB" id="A0A7G9G9Q4"/>
<accession>A0A7G9G9Q4</accession>
<protein>
    <recommendedName>
        <fullName evidence="3">Carbohydrate kinase PfkB domain-containing protein</fullName>
    </recommendedName>
</protein>
<dbReference type="PRINTS" id="PR00990">
    <property type="entry name" value="RIBOKINASE"/>
</dbReference>
<name>A0A7G9G9Q4_9FIRM</name>
<dbReference type="InterPro" id="IPR002139">
    <property type="entry name" value="Ribo/fructo_kinase"/>
</dbReference>
<evidence type="ECO:0000313" key="5">
    <source>
        <dbReference type="Proteomes" id="UP000515860"/>
    </source>
</evidence>
<dbReference type="PANTHER" id="PTHR10584">
    <property type="entry name" value="SUGAR KINASE"/>
    <property type="match status" value="1"/>
</dbReference>
<dbReference type="GO" id="GO:0016301">
    <property type="term" value="F:kinase activity"/>
    <property type="evidence" value="ECO:0007669"/>
    <property type="project" value="UniProtKB-KW"/>
</dbReference>
<evidence type="ECO:0000256" key="1">
    <source>
        <dbReference type="ARBA" id="ARBA00022679"/>
    </source>
</evidence>
<dbReference type="GO" id="GO:0005829">
    <property type="term" value="C:cytosol"/>
    <property type="evidence" value="ECO:0007669"/>
    <property type="project" value="TreeGrafter"/>
</dbReference>
<dbReference type="EMBL" id="CP060635">
    <property type="protein sequence ID" value="QNM07536.1"/>
    <property type="molecule type" value="Genomic_DNA"/>
</dbReference>
<dbReference type="PANTHER" id="PTHR10584:SF166">
    <property type="entry name" value="RIBOKINASE"/>
    <property type="match status" value="1"/>
</dbReference>
<dbReference type="InterPro" id="IPR011611">
    <property type="entry name" value="PfkB_dom"/>
</dbReference>
<dbReference type="Proteomes" id="UP000515860">
    <property type="component" value="Chromosome"/>
</dbReference>
<keyword evidence="1" id="KW-0808">Transferase</keyword>
<dbReference type="InterPro" id="IPR029056">
    <property type="entry name" value="Ribokinase-like"/>
</dbReference>
<dbReference type="Pfam" id="PF00294">
    <property type="entry name" value="PfkB"/>
    <property type="match status" value="1"/>
</dbReference>
<dbReference type="Gene3D" id="3.40.1190.20">
    <property type="match status" value="1"/>
</dbReference>
<sequence length="168" mass="17980">MAEHFLGGKGSNQAVTAAKLGADIKLICKIGHDRYAEEAAAMYRSLGLYGDVIIQDETENTSVGAAISIYLGANKNLTVEEVTGKLRSDPEKPFLVGFQLENDPEMVADCIKACREMGIDTLLDPAPAAPLHGWVYPYLTYIKPNEHEAAALSGIPIAGIEDAFSAGR</sequence>
<feature type="domain" description="Carbohydrate kinase PfkB" evidence="3">
    <location>
        <begin position="4"/>
        <end position="165"/>
    </location>
</feature>
<dbReference type="KEGG" id="whj:H9Q79_11430"/>
<keyword evidence="2" id="KW-0418">Kinase</keyword>
<organism evidence="4 5">
    <name type="scientific">Wansuia hejianensis</name>
    <dbReference type="NCBI Taxonomy" id="2763667"/>
    <lineage>
        <taxon>Bacteria</taxon>
        <taxon>Bacillati</taxon>
        <taxon>Bacillota</taxon>
        <taxon>Clostridia</taxon>
        <taxon>Lachnospirales</taxon>
        <taxon>Lachnospiraceae</taxon>
        <taxon>Wansuia</taxon>
    </lineage>
</organism>
<dbReference type="SUPFAM" id="SSF53613">
    <property type="entry name" value="Ribokinase-like"/>
    <property type="match status" value="1"/>
</dbReference>
<gene>
    <name evidence="4" type="ORF">H9Q79_11430</name>
</gene>
<evidence type="ECO:0000313" key="4">
    <source>
        <dbReference type="EMBL" id="QNM07536.1"/>
    </source>
</evidence>
<reference evidence="4 5" key="1">
    <citation type="submission" date="2020-08" db="EMBL/GenBank/DDBJ databases">
        <authorList>
            <person name="Liu C."/>
            <person name="Sun Q."/>
        </authorList>
    </citation>
    <scope>NUCLEOTIDE SEQUENCE [LARGE SCALE GENOMIC DNA]</scope>
    <source>
        <strain evidence="4 5">NSJ-29</strain>
    </source>
</reference>